<dbReference type="Pfam" id="PF03099">
    <property type="entry name" value="BPL_LplA_LipB"/>
    <property type="match status" value="1"/>
</dbReference>
<dbReference type="InterPro" id="IPR004408">
    <property type="entry name" value="Biotin_CoA_COase_ligase"/>
</dbReference>
<dbReference type="Gene3D" id="3.30.930.10">
    <property type="entry name" value="Bira Bifunctional Protein, Domain 2"/>
    <property type="match status" value="1"/>
</dbReference>
<dbReference type="Pfam" id="PF02237">
    <property type="entry name" value="BPL_C"/>
    <property type="match status" value="1"/>
</dbReference>
<evidence type="ECO:0000313" key="8">
    <source>
        <dbReference type="Proteomes" id="UP000681414"/>
    </source>
</evidence>
<name>A0A942YGK8_9BACI</name>
<dbReference type="NCBIfam" id="TIGR00121">
    <property type="entry name" value="birA_ligase"/>
    <property type="match status" value="1"/>
</dbReference>
<dbReference type="InterPro" id="IPR003142">
    <property type="entry name" value="BPL_C"/>
</dbReference>
<dbReference type="AlphaFoldDB" id="A0A942YGK8"/>
<keyword evidence="2 5" id="KW-0547">Nucleotide-binding</keyword>
<proteinExistence type="inferred from homology"/>
<sequence length="327" mass="36279">MSSSIKKQLYEALANADGNYLSGQALANIIGCSRTAIWKHIEELRKSGFELEAVRKKGYRLISKPAHLSEHDILFGLATKTIGRSFHYYDSVESTQTIAHKAAREGAPEGTVIIAGEQTGGKGRMSRPWHSSKQKGIWMSMIVRPKLPPERAPQFTLITAIACARAIEEVTGLEPHIKWPNDILYKGKKLTGILTELQGEADKVNFLIIGIGMNVNQTKDDFPEEVKERATSLEIESGNSVSKTKVVQNILKYFEKYYNLYMEKGFAPLKIMWESYAAGIGKPIIARTLNGEISGIALGITDEGILKVEDQDGNIHHIYSADIEFPS</sequence>
<dbReference type="Gene3D" id="2.30.30.100">
    <property type="match status" value="1"/>
</dbReference>
<dbReference type="GO" id="GO:0003677">
    <property type="term" value="F:DNA binding"/>
    <property type="evidence" value="ECO:0007669"/>
    <property type="project" value="UniProtKB-UniRule"/>
</dbReference>
<dbReference type="SUPFAM" id="SSF50037">
    <property type="entry name" value="C-terminal domain of transcriptional repressors"/>
    <property type="match status" value="1"/>
</dbReference>
<evidence type="ECO:0000256" key="3">
    <source>
        <dbReference type="ARBA" id="ARBA00022840"/>
    </source>
</evidence>
<keyword evidence="5" id="KW-0238">DNA-binding</keyword>
<comment type="function">
    <text evidence="5">Acts both as a biotin--[acetyl-CoA-carboxylase] ligase and a repressor.</text>
</comment>
<keyword evidence="4 5" id="KW-0092">Biotin</keyword>
<dbReference type="EC" id="6.3.4.15" evidence="5"/>
<dbReference type="InterPro" id="IPR008988">
    <property type="entry name" value="Transcriptional_repressor_C"/>
</dbReference>
<protein>
    <recommendedName>
        <fullName evidence="5">Bifunctional ligase/repressor BirA</fullName>
    </recommendedName>
    <alternativeName>
        <fullName evidence="5">Biotin--[acetyl-CoA-carboxylase] ligase</fullName>
        <ecNumber evidence="5">6.3.4.15</ecNumber>
    </alternativeName>
    <alternativeName>
        <fullName evidence="5">Biotin--protein ligase</fullName>
    </alternativeName>
    <alternativeName>
        <fullName evidence="5">Biotin-[acetyl-CoA carboxylase] synthetase</fullName>
    </alternativeName>
</protein>
<reference evidence="7 8" key="1">
    <citation type="submission" date="2021-05" db="EMBL/GenBank/DDBJ databases">
        <title>Novel Bacillus species.</title>
        <authorList>
            <person name="Liu G."/>
        </authorList>
    </citation>
    <scope>NUCLEOTIDE SEQUENCE [LARGE SCALE GENOMIC DNA]</scope>
    <source>
        <strain evidence="8">FJAT-49780</strain>
    </source>
</reference>
<dbReference type="HAMAP" id="MF_00978">
    <property type="entry name" value="Bifunct_BirA"/>
    <property type="match status" value="1"/>
</dbReference>
<dbReference type="Gene3D" id="1.10.10.10">
    <property type="entry name" value="Winged helix-like DNA-binding domain superfamily/Winged helix DNA-binding domain"/>
    <property type="match status" value="1"/>
</dbReference>
<comment type="caution">
    <text evidence="7">The sequence shown here is derived from an EMBL/GenBank/DDBJ whole genome shotgun (WGS) entry which is preliminary data.</text>
</comment>
<dbReference type="SUPFAM" id="SSF46785">
    <property type="entry name" value="Winged helix' DNA-binding domain"/>
    <property type="match status" value="1"/>
</dbReference>
<dbReference type="PANTHER" id="PTHR12835">
    <property type="entry name" value="BIOTIN PROTEIN LIGASE"/>
    <property type="match status" value="1"/>
</dbReference>
<dbReference type="Proteomes" id="UP000681414">
    <property type="component" value="Unassembled WGS sequence"/>
</dbReference>
<dbReference type="GO" id="GO:0009249">
    <property type="term" value="P:protein lipoylation"/>
    <property type="evidence" value="ECO:0007669"/>
    <property type="project" value="UniProtKB-ARBA"/>
</dbReference>
<dbReference type="CDD" id="cd16442">
    <property type="entry name" value="BPL"/>
    <property type="match status" value="1"/>
</dbReference>
<dbReference type="PANTHER" id="PTHR12835:SF5">
    <property type="entry name" value="BIOTIN--PROTEIN LIGASE"/>
    <property type="match status" value="1"/>
</dbReference>
<evidence type="ECO:0000256" key="1">
    <source>
        <dbReference type="ARBA" id="ARBA00022598"/>
    </source>
</evidence>
<dbReference type="GO" id="GO:0005737">
    <property type="term" value="C:cytoplasm"/>
    <property type="evidence" value="ECO:0007669"/>
    <property type="project" value="TreeGrafter"/>
</dbReference>
<comment type="similarity">
    <text evidence="5">Belongs to the biotin--protein ligase family.</text>
</comment>
<dbReference type="EMBL" id="JAGYPG010000001">
    <property type="protein sequence ID" value="MBS4194480.1"/>
    <property type="molecule type" value="Genomic_DNA"/>
</dbReference>
<feature type="domain" description="BPL/LPL catalytic" evidence="6">
    <location>
        <begin position="71"/>
        <end position="262"/>
    </location>
</feature>
<keyword evidence="1 5" id="KW-0436">Ligase</keyword>
<dbReference type="Pfam" id="PF08279">
    <property type="entry name" value="HTH_11"/>
    <property type="match status" value="1"/>
</dbReference>
<dbReference type="InterPro" id="IPR004143">
    <property type="entry name" value="BPL_LPL_catalytic"/>
</dbReference>
<keyword evidence="5" id="KW-0678">Repressor</keyword>
<dbReference type="InterPro" id="IPR036388">
    <property type="entry name" value="WH-like_DNA-bd_sf"/>
</dbReference>
<keyword evidence="8" id="KW-1185">Reference proteome</keyword>
<organism evidence="7 8">
    <name type="scientific">Lederbergia citri</name>
    <dbReference type="NCBI Taxonomy" id="2833580"/>
    <lineage>
        <taxon>Bacteria</taxon>
        <taxon>Bacillati</taxon>
        <taxon>Bacillota</taxon>
        <taxon>Bacilli</taxon>
        <taxon>Bacillales</taxon>
        <taxon>Bacillaceae</taxon>
        <taxon>Lederbergia</taxon>
    </lineage>
</organism>
<evidence type="ECO:0000259" key="6">
    <source>
        <dbReference type="PROSITE" id="PS51733"/>
    </source>
</evidence>
<evidence type="ECO:0000256" key="2">
    <source>
        <dbReference type="ARBA" id="ARBA00022741"/>
    </source>
</evidence>
<dbReference type="InterPro" id="IPR013196">
    <property type="entry name" value="HTH_11"/>
</dbReference>
<comment type="caution">
    <text evidence="5">Lacks conserved residue(s) required for the propagation of feature annotation.</text>
</comment>
<dbReference type="GO" id="GO:0004077">
    <property type="term" value="F:biotin--[biotin carboxyl-carrier protein] ligase activity"/>
    <property type="evidence" value="ECO:0007669"/>
    <property type="project" value="UniProtKB-UniRule"/>
</dbReference>
<comment type="catalytic activity">
    <reaction evidence="5">
        <text>biotin + L-lysyl-[protein] + ATP = N(6)-biotinyl-L-lysyl-[protein] + AMP + diphosphate + H(+)</text>
        <dbReference type="Rhea" id="RHEA:11756"/>
        <dbReference type="Rhea" id="RHEA-COMP:9752"/>
        <dbReference type="Rhea" id="RHEA-COMP:10505"/>
        <dbReference type="ChEBI" id="CHEBI:15378"/>
        <dbReference type="ChEBI" id="CHEBI:29969"/>
        <dbReference type="ChEBI" id="CHEBI:30616"/>
        <dbReference type="ChEBI" id="CHEBI:33019"/>
        <dbReference type="ChEBI" id="CHEBI:57586"/>
        <dbReference type="ChEBI" id="CHEBI:83144"/>
        <dbReference type="ChEBI" id="CHEBI:456215"/>
        <dbReference type="EC" id="6.3.4.15"/>
    </reaction>
</comment>
<evidence type="ECO:0000256" key="4">
    <source>
        <dbReference type="ARBA" id="ARBA00023267"/>
    </source>
</evidence>
<accession>A0A942YGK8</accession>
<evidence type="ECO:0000313" key="7">
    <source>
        <dbReference type="EMBL" id="MBS4194480.1"/>
    </source>
</evidence>
<keyword evidence="3 5" id="KW-0067">ATP-binding</keyword>
<keyword evidence="5" id="KW-0804">Transcription</keyword>
<dbReference type="GO" id="GO:0005524">
    <property type="term" value="F:ATP binding"/>
    <property type="evidence" value="ECO:0007669"/>
    <property type="project" value="UniProtKB-UniRule"/>
</dbReference>
<feature type="binding site" evidence="5">
    <location>
        <position position="189"/>
    </location>
    <ligand>
        <name>biotin</name>
        <dbReference type="ChEBI" id="CHEBI:57586"/>
    </ligand>
</feature>
<dbReference type="GO" id="GO:0016740">
    <property type="term" value="F:transferase activity"/>
    <property type="evidence" value="ECO:0007669"/>
    <property type="project" value="UniProtKB-ARBA"/>
</dbReference>
<dbReference type="InterPro" id="IPR036390">
    <property type="entry name" value="WH_DNA-bd_sf"/>
</dbReference>
<dbReference type="SUPFAM" id="SSF55681">
    <property type="entry name" value="Class II aaRS and biotin synthetases"/>
    <property type="match status" value="1"/>
</dbReference>
<dbReference type="GO" id="GO:0006355">
    <property type="term" value="P:regulation of DNA-templated transcription"/>
    <property type="evidence" value="ECO:0007669"/>
    <property type="project" value="UniProtKB-UniRule"/>
</dbReference>
<dbReference type="InterPro" id="IPR030855">
    <property type="entry name" value="Bifunct_BirA"/>
</dbReference>
<feature type="binding site" evidence="5">
    <location>
        <position position="118"/>
    </location>
    <ligand>
        <name>biotin</name>
        <dbReference type="ChEBI" id="CHEBI:57586"/>
    </ligand>
</feature>
<gene>
    <name evidence="5" type="primary">birA</name>
    <name evidence="7" type="ORF">KHA97_05270</name>
</gene>
<evidence type="ECO:0000256" key="5">
    <source>
        <dbReference type="HAMAP-Rule" id="MF_00978"/>
    </source>
</evidence>
<dbReference type="PROSITE" id="PS51733">
    <property type="entry name" value="BPL_LPL_CATALYTIC"/>
    <property type="match status" value="1"/>
</dbReference>
<feature type="DNA-binding region" description="H-T-H motif" evidence="5">
    <location>
        <begin position="23"/>
        <end position="42"/>
    </location>
</feature>
<dbReference type="InterPro" id="IPR045864">
    <property type="entry name" value="aa-tRNA-synth_II/BPL/LPL"/>
</dbReference>
<dbReference type="RefSeq" id="WP_213123657.1">
    <property type="nucleotide sequence ID" value="NZ_JAGYPG010000001.1"/>
</dbReference>
<keyword evidence="5" id="KW-0805">Transcription regulation</keyword>